<organism evidence="2 3">
    <name type="scientific">Branchiostoma lanceolatum</name>
    <name type="common">Common lancelet</name>
    <name type="synonym">Amphioxus lanceolatum</name>
    <dbReference type="NCBI Taxonomy" id="7740"/>
    <lineage>
        <taxon>Eukaryota</taxon>
        <taxon>Metazoa</taxon>
        <taxon>Chordata</taxon>
        <taxon>Cephalochordata</taxon>
        <taxon>Leptocardii</taxon>
        <taxon>Amphioxiformes</taxon>
        <taxon>Branchiostomatidae</taxon>
        <taxon>Branchiostoma</taxon>
    </lineage>
</organism>
<evidence type="ECO:0000313" key="2">
    <source>
        <dbReference type="EMBL" id="CAH1266460.1"/>
    </source>
</evidence>
<feature type="transmembrane region" description="Helical" evidence="1">
    <location>
        <begin position="40"/>
        <end position="58"/>
    </location>
</feature>
<proteinExistence type="predicted"/>
<keyword evidence="1" id="KW-0472">Membrane</keyword>
<keyword evidence="1" id="KW-1133">Transmembrane helix</keyword>
<keyword evidence="3" id="KW-1185">Reference proteome</keyword>
<keyword evidence="1" id="KW-0812">Transmembrane</keyword>
<protein>
    <submittedName>
        <fullName evidence="2">Hypp3379 protein</fullName>
    </submittedName>
</protein>
<evidence type="ECO:0000313" key="3">
    <source>
        <dbReference type="Proteomes" id="UP000838412"/>
    </source>
</evidence>
<dbReference type="EMBL" id="OV696690">
    <property type="protein sequence ID" value="CAH1266460.1"/>
    <property type="molecule type" value="Genomic_DNA"/>
</dbReference>
<accession>A0A8K0EX54</accession>
<dbReference type="AlphaFoldDB" id="A0A8K0EX54"/>
<reference evidence="2" key="1">
    <citation type="submission" date="2022-01" db="EMBL/GenBank/DDBJ databases">
        <authorList>
            <person name="Braso-Vives M."/>
        </authorList>
    </citation>
    <scope>NUCLEOTIDE SEQUENCE</scope>
</reference>
<gene>
    <name evidence="2" type="primary">Hypp3379</name>
    <name evidence="2" type="ORF">BLAG_LOCUS20048</name>
</gene>
<feature type="transmembrane region" description="Helical" evidence="1">
    <location>
        <begin position="70"/>
        <end position="91"/>
    </location>
</feature>
<dbReference type="OrthoDB" id="419711at2759"/>
<evidence type="ECO:0000256" key="1">
    <source>
        <dbReference type="SAM" id="Phobius"/>
    </source>
</evidence>
<dbReference type="Proteomes" id="UP000838412">
    <property type="component" value="Chromosome 5"/>
</dbReference>
<feature type="transmembrane region" description="Helical" evidence="1">
    <location>
        <begin position="119"/>
        <end position="140"/>
    </location>
</feature>
<name>A0A8K0EX54_BRALA</name>
<sequence length="175" mass="19623">MCGFRDECRLSAICLDHADPASFYISPWLQKQALFLTYRLLFAAAVLSILVFCNLDWYGRFPDVPWGMTVSNWGFIALTVHGVWSASVCLHQSYRAKRVGRLDLVGSTRTLHWSLKAGWVILVCSFAGAFTISILFGPLLGSTAEWNATDGLRFGYVERSSGEVCPRTVRSGYRR</sequence>